<proteinExistence type="predicted"/>
<dbReference type="AlphaFoldDB" id="A0A7W7GCS6"/>
<protein>
    <recommendedName>
        <fullName evidence="4">XRE family transcriptional regulator</fullName>
    </recommendedName>
</protein>
<organism evidence="2 3">
    <name type="scientific">Sphaerisporangium siamense</name>
    <dbReference type="NCBI Taxonomy" id="795645"/>
    <lineage>
        <taxon>Bacteria</taxon>
        <taxon>Bacillati</taxon>
        <taxon>Actinomycetota</taxon>
        <taxon>Actinomycetes</taxon>
        <taxon>Streptosporangiales</taxon>
        <taxon>Streptosporangiaceae</taxon>
        <taxon>Sphaerisporangium</taxon>
    </lineage>
</organism>
<name>A0A7W7GCS6_9ACTN</name>
<feature type="region of interest" description="Disordered" evidence="1">
    <location>
        <begin position="81"/>
        <end position="137"/>
    </location>
</feature>
<evidence type="ECO:0000313" key="2">
    <source>
        <dbReference type="EMBL" id="MBB4702281.1"/>
    </source>
</evidence>
<feature type="compositionally biased region" description="Basic and acidic residues" evidence="1">
    <location>
        <begin position="120"/>
        <end position="130"/>
    </location>
</feature>
<dbReference type="Proteomes" id="UP000542210">
    <property type="component" value="Unassembled WGS sequence"/>
</dbReference>
<comment type="caution">
    <text evidence="2">The sequence shown here is derived from an EMBL/GenBank/DDBJ whole genome shotgun (WGS) entry which is preliminary data.</text>
</comment>
<keyword evidence="3" id="KW-1185">Reference proteome</keyword>
<reference evidence="2 3" key="1">
    <citation type="submission" date="2020-08" db="EMBL/GenBank/DDBJ databases">
        <title>Sequencing the genomes of 1000 actinobacteria strains.</title>
        <authorList>
            <person name="Klenk H.-P."/>
        </authorList>
    </citation>
    <scope>NUCLEOTIDE SEQUENCE [LARGE SCALE GENOMIC DNA]</scope>
    <source>
        <strain evidence="2 3">DSM 45784</strain>
    </source>
</reference>
<accession>A0A7W7GCS6</accession>
<evidence type="ECO:0008006" key="4">
    <source>
        <dbReference type="Google" id="ProtNLM"/>
    </source>
</evidence>
<dbReference type="EMBL" id="JACHND010000001">
    <property type="protein sequence ID" value="MBB4702281.1"/>
    <property type="molecule type" value="Genomic_DNA"/>
</dbReference>
<evidence type="ECO:0000256" key="1">
    <source>
        <dbReference type="SAM" id="MobiDB-lite"/>
    </source>
</evidence>
<evidence type="ECO:0000313" key="3">
    <source>
        <dbReference type="Proteomes" id="UP000542210"/>
    </source>
</evidence>
<gene>
    <name evidence="2" type="ORF">BJ982_003825</name>
</gene>
<sequence>MLALRELRAWSGQRSYYDVASAAEIRLAKSTVYDALNPNRERMPPLEIVRAIVIACRADLETWTQAWQHLRLREHQRAPLPTRPSISRRDPFLSPPPDLATVLTGPDANGRKPLGGQSEEMARARDDRRIVGNNPPKYDHINLAQAGTLPLARDTRAHVVERGYVVGMRGGGLRQTWVFFKDLEPALIFGRTGRMSAGDITGYGVYEAARETRYDKILGKEMTTLHMAGESLDRRKNEREAYIRWLQGVDLESAQFAPQSRRVEKAV</sequence>
<dbReference type="RefSeq" id="WP_184881929.1">
    <property type="nucleotide sequence ID" value="NZ_BOOV01000048.1"/>
</dbReference>